<organism evidence="1 2">
    <name type="scientific">Telmatospirillum siberiense</name>
    <dbReference type="NCBI Taxonomy" id="382514"/>
    <lineage>
        <taxon>Bacteria</taxon>
        <taxon>Pseudomonadati</taxon>
        <taxon>Pseudomonadota</taxon>
        <taxon>Alphaproteobacteria</taxon>
        <taxon>Rhodospirillales</taxon>
        <taxon>Rhodospirillaceae</taxon>
        <taxon>Telmatospirillum</taxon>
    </lineage>
</organism>
<protein>
    <submittedName>
        <fullName evidence="1">DUF4169 domain-containing protein</fullName>
    </submittedName>
</protein>
<evidence type="ECO:0000313" key="2">
    <source>
        <dbReference type="Proteomes" id="UP000233293"/>
    </source>
</evidence>
<gene>
    <name evidence="1" type="ORF">CWS72_22985</name>
</gene>
<dbReference type="Proteomes" id="UP000233293">
    <property type="component" value="Unassembled WGS sequence"/>
</dbReference>
<dbReference type="AlphaFoldDB" id="A0A2N3PP77"/>
<dbReference type="OrthoDB" id="7192657at2"/>
<name>A0A2N3PP77_9PROT</name>
<reference evidence="2" key="1">
    <citation type="submission" date="2017-12" db="EMBL/GenBank/DDBJ databases">
        <title>Draft genome sequence of Telmatospirillum siberiense 26-4b1T, an acidotolerant peatland alphaproteobacterium potentially involved in sulfur cycling.</title>
        <authorList>
            <person name="Hausmann B."/>
            <person name="Pjevac P."/>
            <person name="Schreck K."/>
            <person name="Herbold C.W."/>
            <person name="Daims H."/>
            <person name="Wagner M."/>
            <person name="Pester M."/>
            <person name="Loy A."/>
        </authorList>
    </citation>
    <scope>NUCLEOTIDE SEQUENCE [LARGE SCALE GENOMIC DNA]</scope>
    <source>
        <strain evidence="2">26-4b1</strain>
    </source>
</reference>
<evidence type="ECO:0000313" key="1">
    <source>
        <dbReference type="EMBL" id="PKU22219.1"/>
    </source>
</evidence>
<dbReference type="EMBL" id="PIUM01000036">
    <property type="protein sequence ID" value="PKU22219.1"/>
    <property type="molecule type" value="Genomic_DNA"/>
</dbReference>
<accession>A0A2N3PP77</accession>
<sequence length="58" mass="6781">MAEVINLNRVRKARKKAEEARVAEENRSRFGRGKVEKALREKEVSRLEKDLDGKKIDE</sequence>
<dbReference type="Pfam" id="PF13770">
    <property type="entry name" value="DUF4169"/>
    <property type="match status" value="1"/>
</dbReference>
<keyword evidence="2" id="KW-1185">Reference proteome</keyword>
<dbReference type="RefSeq" id="WP_101252987.1">
    <property type="nucleotide sequence ID" value="NZ_PIUM01000036.1"/>
</dbReference>
<comment type="caution">
    <text evidence="1">The sequence shown here is derived from an EMBL/GenBank/DDBJ whole genome shotgun (WGS) entry which is preliminary data.</text>
</comment>
<dbReference type="InterPro" id="IPR025227">
    <property type="entry name" value="DUF4169"/>
</dbReference>
<proteinExistence type="predicted"/>